<dbReference type="Gene3D" id="3.40.190.10">
    <property type="entry name" value="Periplasmic binding protein-like II"/>
    <property type="match status" value="3"/>
</dbReference>
<dbReference type="AlphaFoldDB" id="A0A210R5C5"/>
<evidence type="ECO:0000256" key="7">
    <source>
        <dbReference type="ARBA" id="ARBA00022989"/>
    </source>
</evidence>
<name>A0A210R5C5_MIZYE</name>
<evidence type="ECO:0000256" key="9">
    <source>
        <dbReference type="ARBA" id="ARBA00023136"/>
    </source>
</evidence>
<dbReference type="SMART" id="SM00079">
    <property type="entry name" value="PBPe"/>
    <property type="match status" value="1"/>
</dbReference>
<keyword evidence="6" id="KW-0862">Zinc</keyword>
<dbReference type="OrthoDB" id="5984008at2759"/>
<dbReference type="Pfam" id="PF10613">
    <property type="entry name" value="Lig_chan-Glu_bd"/>
    <property type="match status" value="1"/>
</dbReference>
<comment type="subcellular location">
    <subcellularLocation>
        <location evidence="1">Cell membrane</location>
        <topology evidence="1">Multi-pass membrane protein</topology>
    </subcellularLocation>
</comment>
<feature type="transmembrane region" description="Helical" evidence="17">
    <location>
        <begin position="145"/>
        <end position="165"/>
    </location>
</feature>
<evidence type="ECO:0000256" key="15">
    <source>
        <dbReference type="PIRSR" id="PIRSR601508-3"/>
    </source>
</evidence>
<evidence type="ECO:0000256" key="12">
    <source>
        <dbReference type="ARBA" id="ARBA00023286"/>
    </source>
</evidence>
<evidence type="ECO:0000256" key="16">
    <source>
        <dbReference type="SAM" id="MobiDB-lite"/>
    </source>
</evidence>
<evidence type="ECO:0000256" key="4">
    <source>
        <dbReference type="ARBA" id="ARBA00022692"/>
    </source>
</evidence>
<dbReference type="GO" id="GO:0046872">
    <property type="term" value="F:metal ion binding"/>
    <property type="evidence" value="ECO:0007669"/>
    <property type="project" value="UniProtKB-KW"/>
</dbReference>
<evidence type="ECO:0000259" key="19">
    <source>
        <dbReference type="SMART" id="SM00079"/>
    </source>
</evidence>
<dbReference type="InterPro" id="IPR015683">
    <property type="entry name" value="Ionotropic_Glu_rcpt"/>
</dbReference>
<evidence type="ECO:0000256" key="5">
    <source>
        <dbReference type="ARBA" id="ARBA00022723"/>
    </source>
</evidence>
<gene>
    <name evidence="21" type="ORF">KP79_PYT12007</name>
</gene>
<evidence type="ECO:0000256" key="8">
    <source>
        <dbReference type="ARBA" id="ARBA00023065"/>
    </source>
</evidence>
<dbReference type="InterPro" id="IPR001508">
    <property type="entry name" value="Iono_Glu_rcpt_met"/>
</dbReference>
<feature type="binding site" evidence="14">
    <location>
        <position position="100"/>
    </location>
    <ligand>
        <name>L-glutamate</name>
        <dbReference type="ChEBI" id="CHEBI:29985"/>
    </ligand>
</feature>
<keyword evidence="18" id="KW-0732">Signal</keyword>
<sequence length="486" mass="53872">MKLLVLLCVICVIGSFVSAKAQGATYKVITLLSPPWVMERDGRSTEGFMIDLLKRVSRISDFNYTLAYVKDGNYGSEVGGNWNGAIGELIAGDAQIAALPMITTEKRQTVVDFSSPIINSGHRILIKKPVTHNDPLKVLFEPYSLPVWILVMVISWIMGAVLIVINKFSPSEWGQLPEDEDPTHSRNSFTANNAFFFVHSTLTWQGYKEVPKSPAGRIVVCMWFSFIFFMIIAYTANLAALLLARGPNQPLVPFKTFHEMAAQTLTPYGTRQNVHLINKLSVSNDPVYRKILAYMNLIDNNFQDIGGAMKKIRDSPKGYAAIVESTEADYIASKNCDLMVVGETIAISQIGFACSKATTGLCNELSEAIREIREAGDMYLLYKKWFKKGQCTETDLDDYVSREETAKITARPLSLADLSLAFIVLLFGLIVGAILLVVEILVHRYKKKKGSRNMEPVRMTAANGRGQSETDVNDESDKAPIAAAEP</sequence>
<dbReference type="InterPro" id="IPR001320">
    <property type="entry name" value="Iontro_rcpt_C"/>
</dbReference>
<keyword evidence="15" id="KW-1015">Disulfide bond</keyword>
<keyword evidence="2" id="KW-0813">Transport</keyword>
<keyword evidence="12" id="KW-1071">Ligand-gated ion channel</keyword>
<protein>
    <submittedName>
        <fullName evidence="21">Glutamate receptor</fullName>
    </submittedName>
</protein>
<feature type="chain" id="PRO_5012962182" evidence="18">
    <location>
        <begin position="20"/>
        <end position="486"/>
    </location>
</feature>
<dbReference type="Pfam" id="PF00060">
    <property type="entry name" value="Lig_chan"/>
    <property type="match status" value="1"/>
</dbReference>
<dbReference type="GO" id="GO:0038023">
    <property type="term" value="F:signaling receptor activity"/>
    <property type="evidence" value="ECO:0007669"/>
    <property type="project" value="InterPro"/>
</dbReference>
<evidence type="ECO:0000256" key="3">
    <source>
        <dbReference type="ARBA" id="ARBA00022475"/>
    </source>
</evidence>
<evidence type="ECO:0000259" key="20">
    <source>
        <dbReference type="SMART" id="SM00918"/>
    </source>
</evidence>
<dbReference type="GO" id="GO:0015276">
    <property type="term" value="F:ligand-gated monoatomic ion channel activity"/>
    <property type="evidence" value="ECO:0007669"/>
    <property type="project" value="InterPro"/>
</dbReference>
<keyword evidence="9 17" id="KW-0472">Membrane</keyword>
<keyword evidence="10 21" id="KW-0675">Receptor</keyword>
<comment type="caution">
    <text evidence="21">The sequence shown here is derived from an EMBL/GenBank/DDBJ whole genome shotgun (WGS) entry which is preliminary data.</text>
</comment>
<feature type="region of interest" description="Disordered" evidence="16">
    <location>
        <begin position="453"/>
        <end position="486"/>
    </location>
</feature>
<evidence type="ECO:0000256" key="14">
    <source>
        <dbReference type="PIRSR" id="PIRSR601508-1"/>
    </source>
</evidence>
<proteinExistence type="predicted"/>
<dbReference type="PANTHER" id="PTHR18966">
    <property type="entry name" value="IONOTROPIC GLUTAMATE RECEPTOR"/>
    <property type="match status" value="1"/>
</dbReference>
<keyword evidence="8" id="KW-0406">Ion transport</keyword>
<dbReference type="InterPro" id="IPR019594">
    <property type="entry name" value="Glu/Gly-bd"/>
</dbReference>
<evidence type="ECO:0000256" key="6">
    <source>
        <dbReference type="ARBA" id="ARBA00022833"/>
    </source>
</evidence>
<feature type="signal peptide" evidence="18">
    <location>
        <begin position="1"/>
        <end position="19"/>
    </location>
</feature>
<feature type="transmembrane region" description="Helical" evidence="17">
    <location>
        <begin position="420"/>
        <end position="442"/>
    </location>
</feature>
<organism evidence="21 22">
    <name type="scientific">Mizuhopecten yessoensis</name>
    <name type="common">Japanese scallop</name>
    <name type="synonym">Patinopecten yessoensis</name>
    <dbReference type="NCBI Taxonomy" id="6573"/>
    <lineage>
        <taxon>Eukaryota</taxon>
        <taxon>Metazoa</taxon>
        <taxon>Spiralia</taxon>
        <taxon>Lophotrochozoa</taxon>
        <taxon>Mollusca</taxon>
        <taxon>Bivalvia</taxon>
        <taxon>Autobranchia</taxon>
        <taxon>Pteriomorphia</taxon>
        <taxon>Pectinida</taxon>
        <taxon>Pectinoidea</taxon>
        <taxon>Pectinidae</taxon>
        <taxon>Mizuhopecten</taxon>
    </lineage>
</organism>
<evidence type="ECO:0000256" key="13">
    <source>
        <dbReference type="ARBA" id="ARBA00023303"/>
    </source>
</evidence>
<keyword evidence="22" id="KW-1185">Reference proteome</keyword>
<feature type="binding site" evidence="14">
    <location>
        <position position="107"/>
    </location>
    <ligand>
        <name>L-glutamate</name>
        <dbReference type="ChEBI" id="CHEBI:29985"/>
    </ligand>
</feature>
<evidence type="ECO:0000256" key="10">
    <source>
        <dbReference type="ARBA" id="ARBA00023170"/>
    </source>
</evidence>
<evidence type="ECO:0000256" key="2">
    <source>
        <dbReference type="ARBA" id="ARBA00022448"/>
    </source>
</evidence>
<evidence type="ECO:0000313" key="22">
    <source>
        <dbReference type="Proteomes" id="UP000242188"/>
    </source>
</evidence>
<keyword evidence="4 17" id="KW-0812">Transmembrane</keyword>
<reference evidence="21 22" key="1">
    <citation type="journal article" date="2017" name="Nat. Ecol. Evol.">
        <title>Scallop genome provides insights into evolution of bilaterian karyotype and development.</title>
        <authorList>
            <person name="Wang S."/>
            <person name="Zhang J."/>
            <person name="Jiao W."/>
            <person name="Li J."/>
            <person name="Xun X."/>
            <person name="Sun Y."/>
            <person name="Guo X."/>
            <person name="Huan P."/>
            <person name="Dong B."/>
            <person name="Zhang L."/>
            <person name="Hu X."/>
            <person name="Sun X."/>
            <person name="Wang J."/>
            <person name="Zhao C."/>
            <person name="Wang Y."/>
            <person name="Wang D."/>
            <person name="Huang X."/>
            <person name="Wang R."/>
            <person name="Lv J."/>
            <person name="Li Y."/>
            <person name="Zhang Z."/>
            <person name="Liu B."/>
            <person name="Lu W."/>
            <person name="Hui Y."/>
            <person name="Liang J."/>
            <person name="Zhou Z."/>
            <person name="Hou R."/>
            <person name="Li X."/>
            <person name="Liu Y."/>
            <person name="Li H."/>
            <person name="Ning X."/>
            <person name="Lin Y."/>
            <person name="Zhao L."/>
            <person name="Xing Q."/>
            <person name="Dou J."/>
            <person name="Li Y."/>
            <person name="Mao J."/>
            <person name="Guo H."/>
            <person name="Dou H."/>
            <person name="Li T."/>
            <person name="Mu C."/>
            <person name="Jiang W."/>
            <person name="Fu Q."/>
            <person name="Fu X."/>
            <person name="Miao Y."/>
            <person name="Liu J."/>
            <person name="Yu Q."/>
            <person name="Li R."/>
            <person name="Liao H."/>
            <person name="Li X."/>
            <person name="Kong Y."/>
            <person name="Jiang Z."/>
            <person name="Chourrout D."/>
            <person name="Li R."/>
            <person name="Bao Z."/>
        </authorList>
    </citation>
    <scope>NUCLEOTIDE SEQUENCE [LARGE SCALE GENOMIC DNA]</scope>
    <source>
        <strain evidence="21 22">PY_sf001</strain>
    </source>
</reference>
<evidence type="ECO:0000256" key="11">
    <source>
        <dbReference type="ARBA" id="ARBA00023180"/>
    </source>
</evidence>
<keyword evidence="13" id="KW-0407">Ion channel</keyword>
<feature type="domain" description="Ionotropic glutamate receptor C-terminal" evidence="19">
    <location>
        <begin position="25"/>
        <end position="388"/>
    </location>
</feature>
<feature type="disulfide bond" evidence="15">
    <location>
        <begin position="336"/>
        <end position="391"/>
    </location>
</feature>
<keyword evidence="11" id="KW-0325">Glycoprotein</keyword>
<keyword evidence="3" id="KW-1003">Cell membrane</keyword>
<accession>A0A210R5C5</accession>
<evidence type="ECO:0000256" key="17">
    <source>
        <dbReference type="SAM" id="Phobius"/>
    </source>
</evidence>
<feature type="domain" description="Ionotropic glutamate receptor L-glutamate and glycine-binding" evidence="20">
    <location>
        <begin position="35"/>
        <end position="91"/>
    </location>
</feature>
<dbReference type="FunFam" id="3.40.190.10:FF:000009">
    <property type="entry name" value="Putative glutamate receptor ionotropic NMDA 2B"/>
    <property type="match status" value="1"/>
</dbReference>
<dbReference type="PRINTS" id="PR00177">
    <property type="entry name" value="NMDARECEPTOR"/>
</dbReference>
<evidence type="ECO:0000256" key="18">
    <source>
        <dbReference type="SAM" id="SignalP"/>
    </source>
</evidence>
<dbReference type="GO" id="GO:0005886">
    <property type="term" value="C:plasma membrane"/>
    <property type="evidence" value="ECO:0007669"/>
    <property type="project" value="UniProtKB-SubCell"/>
</dbReference>
<dbReference type="SUPFAM" id="SSF53850">
    <property type="entry name" value="Periplasmic binding protein-like II"/>
    <property type="match status" value="1"/>
</dbReference>
<keyword evidence="5" id="KW-0479">Metal-binding</keyword>
<feature type="binding site" evidence="14">
    <location>
        <position position="324"/>
    </location>
    <ligand>
        <name>L-glutamate</name>
        <dbReference type="ChEBI" id="CHEBI:29985"/>
    </ligand>
</feature>
<evidence type="ECO:0000313" key="21">
    <source>
        <dbReference type="EMBL" id="OWF56229.1"/>
    </source>
</evidence>
<evidence type="ECO:0000256" key="1">
    <source>
        <dbReference type="ARBA" id="ARBA00004651"/>
    </source>
</evidence>
<dbReference type="SUPFAM" id="SSF81324">
    <property type="entry name" value="Voltage-gated potassium channels"/>
    <property type="match status" value="1"/>
</dbReference>
<feature type="transmembrane region" description="Helical" evidence="17">
    <location>
        <begin position="218"/>
        <end position="244"/>
    </location>
</feature>
<dbReference type="SMART" id="SM00918">
    <property type="entry name" value="Lig_chan-Glu_bd"/>
    <property type="match status" value="1"/>
</dbReference>
<dbReference type="Gene3D" id="1.10.287.70">
    <property type="match status" value="1"/>
</dbReference>
<dbReference type="EMBL" id="NEDP02000241">
    <property type="protein sequence ID" value="OWF56229.1"/>
    <property type="molecule type" value="Genomic_DNA"/>
</dbReference>
<dbReference type="Proteomes" id="UP000242188">
    <property type="component" value="Unassembled WGS sequence"/>
</dbReference>
<keyword evidence="7 17" id="KW-1133">Transmembrane helix</keyword>